<comment type="caution">
    <text evidence="2">The sequence shown here is derived from an EMBL/GenBank/DDBJ whole genome shotgun (WGS) entry which is preliminary data.</text>
</comment>
<feature type="non-terminal residue" evidence="2">
    <location>
        <position position="1"/>
    </location>
</feature>
<evidence type="ECO:0000256" key="1">
    <source>
        <dbReference type="SAM" id="Phobius"/>
    </source>
</evidence>
<reference evidence="2" key="1">
    <citation type="submission" date="2021-06" db="EMBL/GenBank/DDBJ databases">
        <authorList>
            <person name="Hodson N. C."/>
            <person name="Mongue J. A."/>
            <person name="Jaron S. K."/>
        </authorList>
    </citation>
    <scope>NUCLEOTIDE SEQUENCE</scope>
</reference>
<protein>
    <submittedName>
        <fullName evidence="2">Uncharacterized protein</fullName>
    </submittedName>
</protein>
<gene>
    <name evidence="2" type="ORF">AFUS01_LOCUS24756</name>
</gene>
<name>A0A8J2KJD9_9HEXA</name>
<keyword evidence="1" id="KW-0472">Membrane</keyword>
<evidence type="ECO:0000313" key="3">
    <source>
        <dbReference type="Proteomes" id="UP000708208"/>
    </source>
</evidence>
<dbReference type="AlphaFoldDB" id="A0A8J2KJD9"/>
<keyword evidence="1" id="KW-1133">Transmembrane helix</keyword>
<sequence length="64" mass="6445">VGIAALPSAILGLNWGFYQVLIDLANLIGVAIFAAIDVLLSLGIILGIGIGANLAIASSQLLND</sequence>
<keyword evidence="1" id="KW-0812">Transmembrane</keyword>
<evidence type="ECO:0000313" key="2">
    <source>
        <dbReference type="EMBL" id="CAG7786174.1"/>
    </source>
</evidence>
<accession>A0A8J2KJD9</accession>
<dbReference type="Proteomes" id="UP000708208">
    <property type="component" value="Unassembled WGS sequence"/>
</dbReference>
<keyword evidence="3" id="KW-1185">Reference proteome</keyword>
<proteinExistence type="predicted"/>
<feature type="transmembrane region" description="Helical" evidence="1">
    <location>
        <begin position="27"/>
        <end position="56"/>
    </location>
</feature>
<organism evidence="2 3">
    <name type="scientific">Allacma fusca</name>
    <dbReference type="NCBI Taxonomy" id="39272"/>
    <lineage>
        <taxon>Eukaryota</taxon>
        <taxon>Metazoa</taxon>
        <taxon>Ecdysozoa</taxon>
        <taxon>Arthropoda</taxon>
        <taxon>Hexapoda</taxon>
        <taxon>Collembola</taxon>
        <taxon>Symphypleona</taxon>
        <taxon>Sminthuridae</taxon>
        <taxon>Allacma</taxon>
    </lineage>
</organism>
<dbReference type="EMBL" id="CAJVCH010312027">
    <property type="protein sequence ID" value="CAG7786174.1"/>
    <property type="molecule type" value="Genomic_DNA"/>
</dbReference>